<accession>A0A0C9MXX4</accession>
<organism evidence="1">
    <name type="scientific">Mucor ambiguus</name>
    <dbReference type="NCBI Taxonomy" id="91626"/>
    <lineage>
        <taxon>Eukaryota</taxon>
        <taxon>Fungi</taxon>
        <taxon>Fungi incertae sedis</taxon>
        <taxon>Mucoromycota</taxon>
        <taxon>Mucoromycotina</taxon>
        <taxon>Mucoromycetes</taxon>
        <taxon>Mucorales</taxon>
        <taxon>Mucorineae</taxon>
        <taxon>Mucoraceae</taxon>
        <taxon>Mucor</taxon>
    </lineage>
</organism>
<reference evidence="1" key="1">
    <citation type="submission" date="2014-09" db="EMBL/GenBank/DDBJ databases">
        <title>Draft genome sequence of an oleaginous Mucoromycotina fungus Mucor ambiguus NBRC6742.</title>
        <authorList>
            <person name="Takeda I."/>
            <person name="Yamane N."/>
            <person name="Morita T."/>
            <person name="Tamano K."/>
            <person name="Machida M."/>
            <person name="Baker S."/>
            <person name="Koike H."/>
        </authorList>
    </citation>
    <scope>NUCLEOTIDE SEQUENCE</scope>
    <source>
        <strain evidence="1">NBRC 6742</strain>
    </source>
</reference>
<protein>
    <recommendedName>
        <fullName evidence="3">Cleavage/polyadenylation specificity factor A subunit C-terminal domain-containing protein</fullName>
    </recommendedName>
</protein>
<gene>
    <name evidence="1" type="ORF">MAM1_0205d07964</name>
</gene>
<sequence length="409" mass="46576">MDTCEFTDTQFDAKTTRSSFIFVREDDKEPTYIHRLDTGNFEIRSSDNSIYFQLKCADVDEKVNFQYANHFYLNEKLYVFIAAKSIDGLNSFIYLVDTSKEPTVQRLEFNKQIKGIVTNIFVSNAFKNGQKEDYHIVTIGTLDSAIYVFRTTAKMTLEKQALTCALLRTDARNAITQQLIVLDTRSKSPADVYILCGGSNGIIDIFLMKADSKIENEPEVEFKRHHLLKLPSNLPIISMQCHTFTDQEVLLAISQQLYNPIRISRSIEPSLSVVKFNIHKLMGKDIQSMKFKSGTHIICKNTMIKGTPYVYLLCVIANTCHAEPLHIWTCYADKDSGQFILTQCEFDSKKFEFGDRTNTFLPLAKKKALDIQQVAVSGKDSCLILGREALKKLKSANIQPKGHKRQHST</sequence>
<dbReference type="AlphaFoldDB" id="A0A0C9MXX4"/>
<dbReference type="Proteomes" id="UP000053815">
    <property type="component" value="Unassembled WGS sequence"/>
</dbReference>
<evidence type="ECO:0008006" key="3">
    <source>
        <dbReference type="Google" id="ProtNLM"/>
    </source>
</evidence>
<evidence type="ECO:0000313" key="2">
    <source>
        <dbReference type="Proteomes" id="UP000053815"/>
    </source>
</evidence>
<dbReference type="EMBL" id="DF836494">
    <property type="protein sequence ID" value="GAN08452.1"/>
    <property type="molecule type" value="Genomic_DNA"/>
</dbReference>
<evidence type="ECO:0000313" key="1">
    <source>
        <dbReference type="EMBL" id="GAN08452.1"/>
    </source>
</evidence>
<keyword evidence="2" id="KW-1185">Reference proteome</keyword>
<proteinExistence type="predicted"/>
<dbReference type="OrthoDB" id="2248297at2759"/>
<name>A0A0C9MXX4_9FUNG</name>